<dbReference type="Gene3D" id="1.20.5.170">
    <property type="match status" value="1"/>
</dbReference>
<dbReference type="Proteomes" id="UP000594638">
    <property type="component" value="Unassembled WGS sequence"/>
</dbReference>
<gene>
    <name evidence="8" type="ORF">OLEA9_A115563</name>
</gene>
<dbReference type="Pfam" id="PF00170">
    <property type="entry name" value="bZIP_1"/>
    <property type="match status" value="1"/>
</dbReference>
<dbReference type="GO" id="GO:0046982">
    <property type="term" value="F:protein heterodimerization activity"/>
    <property type="evidence" value="ECO:0007669"/>
    <property type="project" value="UniProtKB-ARBA"/>
</dbReference>
<feature type="region of interest" description="Disordered" evidence="6">
    <location>
        <begin position="1"/>
        <end position="50"/>
    </location>
</feature>
<dbReference type="OrthoDB" id="551672at2759"/>
<evidence type="ECO:0000256" key="6">
    <source>
        <dbReference type="SAM" id="MobiDB-lite"/>
    </source>
</evidence>
<dbReference type="GO" id="GO:0003700">
    <property type="term" value="F:DNA-binding transcription factor activity"/>
    <property type="evidence" value="ECO:0007669"/>
    <property type="project" value="InterPro"/>
</dbReference>
<sequence length="162" mass="18996">MASPCGTCSGSSTIQNSSEDNLQHIMDQRKRKRMISNRESARRSRMRKQKQMDDLMEKMSQLRTENYNLLTNMNVVTQLYLNIEAENSVLRAQMGELNHRLQALNDIINFTNCTENTFAEFDENDNIYAYNEHMINEEDFLNPWSLLHVNQPIMASSDIFMY</sequence>
<organism evidence="8 9">
    <name type="scientific">Olea europaea subsp. europaea</name>
    <dbReference type="NCBI Taxonomy" id="158383"/>
    <lineage>
        <taxon>Eukaryota</taxon>
        <taxon>Viridiplantae</taxon>
        <taxon>Streptophyta</taxon>
        <taxon>Embryophyta</taxon>
        <taxon>Tracheophyta</taxon>
        <taxon>Spermatophyta</taxon>
        <taxon>Magnoliopsida</taxon>
        <taxon>eudicotyledons</taxon>
        <taxon>Gunneridae</taxon>
        <taxon>Pentapetalae</taxon>
        <taxon>asterids</taxon>
        <taxon>lamiids</taxon>
        <taxon>Lamiales</taxon>
        <taxon>Oleaceae</taxon>
        <taxon>Oleeae</taxon>
        <taxon>Olea</taxon>
    </lineage>
</organism>
<proteinExistence type="predicted"/>
<keyword evidence="5" id="KW-0539">Nucleus</keyword>
<dbReference type="CDD" id="cd14702">
    <property type="entry name" value="bZIP_plant_GBF1"/>
    <property type="match status" value="1"/>
</dbReference>
<evidence type="ECO:0000256" key="4">
    <source>
        <dbReference type="ARBA" id="ARBA00023163"/>
    </source>
</evidence>
<feature type="compositionally biased region" description="Polar residues" evidence="6">
    <location>
        <begin position="1"/>
        <end position="20"/>
    </location>
</feature>
<dbReference type="PROSITE" id="PS50217">
    <property type="entry name" value="BZIP"/>
    <property type="match status" value="1"/>
</dbReference>
<evidence type="ECO:0000256" key="1">
    <source>
        <dbReference type="ARBA" id="ARBA00004123"/>
    </source>
</evidence>
<accession>A0A8S0UCI8</accession>
<keyword evidence="3" id="KW-0238">DNA-binding</keyword>
<dbReference type="SUPFAM" id="SSF57959">
    <property type="entry name" value="Leucine zipper domain"/>
    <property type="match status" value="1"/>
</dbReference>
<dbReference type="PANTHER" id="PTHR45764">
    <property type="entry name" value="BZIP TRANSCRIPTION FACTOR 44"/>
    <property type="match status" value="1"/>
</dbReference>
<dbReference type="FunFam" id="1.20.5.170:FF:000020">
    <property type="entry name" value="BZIP transcription factor"/>
    <property type="match status" value="1"/>
</dbReference>
<dbReference type="GO" id="GO:0000976">
    <property type="term" value="F:transcription cis-regulatory region binding"/>
    <property type="evidence" value="ECO:0007669"/>
    <property type="project" value="TreeGrafter"/>
</dbReference>
<comment type="caution">
    <text evidence="8">The sequence shown here is derived from an EMBL/GenBank/DDBJ whole genome shotgun (WGS) entry which is preliminary data.</text>
</comment>
<evidence type="ECO:0000313" key="9">
    <source>
        <dbReference type="Proteomes" id="UP000594638"/>
    </source>
</evidence>
<dbReference type="InterPro" id="IPR046347">
    <property type="entry name" value="bZIP_sf"/>
</dbReference>
<evidence type="ECO:0000259" key="7">
    <source>
        <dbReference type="PROSITE" id="PS50217"/>
    </source>
</evidence>
<dbReference type="PROSITE" id="PS00036">
    <property type="entry name" value="BZIP_BASIC"/>
    <property type="match status" value="1"/>
</dbReference>
<dbReference type="InterPro" id="IPR045314">
    <property type="entry name" value="bZIP_plant_GBF1"/>
</dbReference>
<dbReference type="EMBL" id="CACTIH010007563">
    <property type="protein sequence ID" value="CAA3015658.1"/>
    <property type="molecule type" value="Genomic_DNA"/>
</dbReference>
<keyword evidence="2" id="KW-0805">Transcription regulation</keyword>
<evidence type="ECO:0000256" key="5">
    <source>
        <dbReference type="ARBA" id="ARBA00023242"/>
    </source>
</evidence>
<dbReference type="PANTHER" id="PTHR45764:SF38">
    <property type="entry name" value="BZIP TRANSCRIPTION FACTOR 44"/>
    <property type="match status" value="1"/>
</dbReference>
<dbReference type="SMART" id="SM00338">
    <property type="entry name" value="BRLZ"/>
    <property type="match status" value="1"/>
</dbReference>
<keyword evidence="9" id="KW-1185">Reference proteome</keyword>
<dbReference type="GO" id="GO:0005634">
    <property type="term" value="C:nucleus"/>
    <property type="evidence" value="ECO:0007669"/>
    <property type="project" value="UniProtKB-SubCell"/>
</dbReference>
<evidence type="ECO:0000256" key="3">
    <source>
        <dbReference type="ARBA" id="ARBA00023125"/>
    </source>
</evidence>
<feature type="domain" description="BZIP" evidence="7">
    <location>
        <begin position="27"/>
        <end position="90"/>
    </location>
</feature>
<name>A0A8S0UCI8_OLEEU</name>
<keyword evidence="4" id="KW-0804">Transcription</keyword>
<dbReference type="GO" id="GO:0045893">
    <property type="term" value="P:positive regulation of DNA-templated transcription"/>
    <property type="evidence" value="ECO:0007669"/>
    <property type="project" value="TreeGrafter"/>
</dbReference>
<reference evidence="8 9" key="1">
    <citation type="submission" date="2019-12" db="EMBL/GenBank/DDBJ databases">
        <authorList>
            <person name="Alioto T."/>
            <person name="Alioto T."/>
            <person name="Gomez Garrido J."/>
        </authorList>
    </citation>
    <scope>NUCLEOTIDE SEQUENCE [LARGE SCALE GENOMIC DNA]</scope>
</reference>
<dbReference type="AlphaFoldDB" id="A0A8S0UCI8"/>
<dbReference type="Gramene" id="OE9A115563T1">
    <property type="protein sequence ID" value="OE9A115563C1"/>
    <property type="gene ID" value="OE9A115563"/>
</dbReference>
<comment type="subcellular location">
    <subcellularLocation>
        <location evidence="1">Nucleus</location>
    </subcellularLocation>
</comment>
<protein>
    <submittedName>
        <fullName evidence="8">BZIP transcription factor 11-like</fullName>
    </submittedName>
</protein>
<evidence type="ECO:0000313" key="8">
    <source>
        <dbReference type="EMBL" id="CAA3015658.1"/>
    </source>
</evidence>
<evidence type="ECO:0000256" key="2">
    <source>
        <dbReference type="ARBA" id="ARBA00023015"/>
    </source>
</evidence>
<dbReference type="InterPro" id="IPR004827">
    <property type="entry name" value="bZIP"/>
</dbReference>